<evidence type="ECO:0000313" key="3">
    <source>
        <dbReference type="Proteomes" id="UP000193560"/>
    </source>
</evidence>
<accession>A0A1X2IUS3</accession>
<dbReference type="STRING" id="90262.A0A1X2IUS3"/>
<dbReference type="EMBL" id="MCGE01000004">
    <property type="protein sequence ID" value="ORZ22546.1"/>
    <property type="molecule type" value="Genomic_DNA"/>
</dbReference>
<keyword evidence="3" id="KW-1185">Reference proteome</keyword>
<name>A0A1X2IUS3_9FUNG</name>
<sequence>MNSQCLSIARVPDSLLGELHAAGVVNTLHYINFTGLRTWGELNGAYLTEQIPIYAKTIIADDRTVSIKLEAIRLLITTTADGGTSGPNKETTKKRKDMATQQATHGLMSSNILLDLEEDASLCQSLSAYHLESHHQSQQ</sequence>
<protein>
    <submittedName>
        <fullName evidence="2">Uncharacterized protein</fullName>
    </submittedName>
</protein>
<gene>
    <name evidence="2" type="ORF">BCR42DRAFT_433867</name>
</gene>
<organism evidence="2 3">
    <name type="scientific">Absidia repens</name>
    <dbReference type="NCBI Taxonomy" id="90262"/>
    <lineage>
        <taxon>Eukaryota</taxon>
        <taxon>Fungi</taxon>
        <taxon>Fungi incertae sedis</taxon>
        <taxon>Mucoromycota</taxon>
        <taxon>Mucoromycotina</taxon>
        <taxon>Mucoromycetes</taxon>
        <taxon>Mucorales</taxon>
        <taxon>Cunninghamellaceae</taxon>
        <taxon>Absidia</taxon>
    </lineage>
</organism>
<feature type="compositionally biased region" description="Polar residues" evidence="1">
    <location>
        <begin position="80"/>
        <end position="89"/>
    </location>
</feature>
<reference evidence="2 3" key="1">
    <citation type="submission" date="2016-07" db="EMBL/GenBank/DDBJ databases">
        <title>Pervasive Adenine N6-methylation of Active Genes in Fungi.</title>
        <authorList>
            <consortium name="DOE Joint Genome Institute"/>
            <person name="Mondo S.J."/>
            <person name="Dannebaum R.O."/>
            <person name="Kuo R.C."/>
            <person name="Labutti K."/>
            <person name="Haridas S."/>
            <person name="Kuo A."/>
            <person name="Salamov A."/>
            <person name="Ahrendt S.R."/>
            <person name="Lipzen A."/>
            <person name="Sullivan W."/>
            <person name="Andreopoulos W.B."/>
            <person name="Clum A."/>
            <person name="Lindquist E."/>
            <person name="Daum C."/>
            <person name="Ramamoorthy G.K."/>
            <person name="Gryganskyi A."/>
            <person name="Culley D."/>
            <person name="Magnuson J.K."/>
            <person name="James T.Y."/>
            <person name="O'Malley M.A."/>
            <person name="Stajich J.E."/>
            <person name="Spatafora J.W."/>
            <person name="Visel A."/>
            <person name="Grigoriev I.V."/>
        </authorList>
    </citation>
    <scope>NUCLEOTIDE SEQUENCE [LARGE SCALE GENOMIC DNA]</scope>
    <source>
        <strain evidence="2 3">NRRL 1336</strain>
    </source>
</reference>
<comment type="caution">
    <text evidence="2">The sequence shown here is derived from an EMBL/GenBank/DDBJ whole genome shotgun (WGS) entry which is preliminary data.</text>
</comment>
<evidence type="ECO:0000256" key="1">
    <source>
        <dbReference type="SAM" id="MobiDB-lite"/>
    </source>
</evidence>
<evidence type="ECO:0000313" key="2">
    <source>
        <dbReference type="EMBL" id="ORZ22546.1"/>
    </source>
</evidence>
<feature type="region of interest" description="Disordered" evidence="1">
    <location>
        <begin position="80"/>
        <end position="102"/>
    </location>
</feature>
<dbReference type="Proteomes" id="UP000193560">
    <property type="component" value="Unassembled WGS sequence"/>
</dbReference>
<proteinExistence type="predicted"/>
<dbReference type="AlphaFoldDB" id="A0A1X2IUS3"/>